<dbReference type="AlphaFoldDB" id="A0A944GUB7"/>
<evidence type="ECO:0000313" key="3">
    <source>
        <dbReference type="EMBL" id="MBS8261355.1"/>
    </source>
</evidence>
<gene>
    <name evidence="3" type="ORF">DYI23_14115</name>
    <name evidence="2" type="ORF">IG617_17040</name>
</gene>
<reference evidence="3" key="1">
    <citation type="submission" date="2018-08" db="EMBL/GenBank/DDBJ databases">
        <authorList>
            <person name="Jin W."/>
            <person name="Wang H."/>
            <person name="Yang Y."/>
            <person name="Li M."/>
            <person name="Liu J."/>
        </authorList>
    </citation>
    <scope>NUCLEOTIDE SEQUENCE</scope>
    <source>
        <strain evidence="3">AESS21</strain>
    </source>
</reference>
<accession>A0A944GUB7</accession>
<name>A0A944GUB7_9HYPH</name>
<organism evidence="3 5">
    <name type="scientific">Roseibium polysiphoniae</name>
    <dbReference type="NCBI Taxonomy" id="2571221"/>
    <lineage>
        <taxon>Bacteria</taxon>
        <taxon>Pseudomonadati</taxon>
        <taxon>Pseudomonadota</taxon>
        <taxon>Alphaproteobacteria</taxon>
        <taxon>Hyphomicrobiales</taxon>
        <taxon>Stappiaceae</taxon>
        <taxon>Roseibium</taxon>
    </lineage>
</organism>
<reference evidence="3" key="3">
    <citation type="journal article" date="2021" name="Microorganisms">
        <title>Bacterial Dimethylsulfoniopropionate Biosynthesis in the East China Sea.</title>
        <authorList>
            <person name="Liu J."/>
            <person name="Zhang Y."/>
            <person name="Liu J."/>
            <person name="Zhong H."/>
            <person name="Williams B.T."/>
            <person name="Zheng Y."/>
            <person name="Curson A.R.J."/>
            <person name="Sun C."/>
            <person name="Sun H."/>
            <person name="Song D."/>
            <person name="Wagner Mackenzie B."/>
            <person name="Bermejo Martinez A."/>
            <person name="Todd J.D."/>
            <person name="Zhang X.H."/>
        </authorList>
    </citation>
    <scope>NUCLEOTIDE SEQUENCE</scope>
    <source>
        <strain evidence="3">AESS21</strain>
    </source>
</reference>
<evidence type="ECO:0000313" key="5">
    <source>
        <dbReference type="Proteomes" id="UP000705379"/>
    </source>
</evidence>
<dbReference type="EMBL" id="JACYXJ010000006">
    <property type="protein sequence ID" value="MBD8878001.1"/>
    <property type="molecule type" value="Genomic_DNA"/>
</dbReference>
<protein>
    <recommendedName>
        <fullName evidence="6">Lipoprotein</fullName>
    </recommendedName>
</protein>
<keyword evidence="1" id="KW-0732">Signal</keyword>
<feature type="signal peptide" evidence="1">
    <location>
        <begin position="1"/>
        <end position="27"/>
    </location>
</feature>
<proteinExistence type="predicted"/>
<evidence type="ECO:0000313" key="4">
    <source>
        <dbReference type="Proteomes" id="UP000615687"/>
    </source>
</evidence>
<dbReference type="EMBL" id="QTKU01000003">
    <property type="protein sequence ID" value="MBS8261355.1"/>
    <property type="molecule type" value="Genomic_DNA"/>
</dbReference>
<dbReference type="Proteomes" id="UP000705379">
    <property type="component" value="Unassembled WGS sequence"/>
</dbReference>
<comment type="caution">
    <text evidence="3">The sequence shown here is derived from an EMBL/GenBank/DDBJ whole genome shotgun (WGS) entry which is preliminary data.</text>
</comment>
<reference evidence="2 4" key="2">
    <citation type="submission" date="2020-09" db="EMBL/GenBank/DDBJ databases">
        <title>The genome sequence of type strain Labrenzia polysiphoniae KACC 19711.</title>
        <authorList>
            <person name="Liu Y."/>
        </authorList>
    </citation>
    <scope>NUCLEOTIDE SEQUENCE [LARGE SCALE GENOMIC DNA]</scope>
    <source>
        <strain evidence="2 4">KACC 19711</strain>
    </source>
</reference>
<dbReference type="RefSeq" id="WP_192110443.1">
    <property type="nucleotide sequence ID" value="NZ_JACYXJ010000006.1"/>
</dbReference>
<evidence type="ECO:0008006" key="6">
    <source>
        <dbReference type="Google" id="ProtNLM"/>
    </source>
</evidence>
<sequence length="208" mass="22064">MCKGIETVVKRRTGLVLAGALCAGLLAGCMSSSDEVTSGGASVSSKSKSWLTGITTSGKGPIEVNPDAFVADVYCPPIQLQTGTHLIMKFARRKEETPENLLYQATVEEWARECAREGTDQTRIKIGLSGDVTPGPAWSGGEVLLPVRVAVIPSGSDAKPLYSEIVSVPVTVGAGAPSEAWTLIESKFTVPRNQEMKIVVGFDEGKRR</sequence>
<dbReference type="PROSITE" id="PS51257">
    <property type="entry name" value="PROKAR_LIPOPROTEIN"/>
    <property type="match status" value="1"/>
</dbReference>
<dbReference type="Proteomes" id="UP000615687">
    <property type="component" value="Unassembled WGS sequence"/>
</dbReference>
<keyword evidence="4" id="KW-1185">Reference proteome</keyword>
<evidence type="ECO:0000256" key="1">
    <source>
        <dbReference type="SAM" id="SignalP"/>
    </source>
</evidence>
<evidence type="ECO:0000313" key="2">
    <source>
        <dbReference type="EMBL" id="MBD8878001.1"/>
    </source>
</evidence>
<feature type="chain" id="PRO_5037625858" description="Lipoprotein" evidence="1">
    <location>
        <begin position="28"/>
        <end position="208"/>
    </location>
</feature>